<dbReference type="AlphaFoldDB" id="A0A2N5DAB3"/>
<keyword evidence="2" id="KW-1185">Reference proteome</keyword>
<name>A0A2N5DAB3_9CAUL</name>
<dbReference type="OrthoDB" id="8478335at2"/>
<evidence type="ECO:0000313" key="2">
    <source>
        <dbReference type="Proteomes" id="UP000234479"/>
    </source>
</evidence>
<gene>
    <name evidence="1" type="ORF">SGCZBJ_16750</name>
</gene>
<organism evidence="1 2">
    <name type="scientific">Caulobacter zeae</name>
    <dbReference type="NCBI Taxonomy" id="2055137"/>
    <lineage>
        <taxon>Bacteria</taxon>
        <taxon>Pseudomonadati</taxon>
        <taxon>Pseudomonadota</taxon>
        <taxon>Alphaproteobacteria</taxon>
        <taxon>Caulobacterales</taxon>
        <taxon>Caulobacteraceae</taxon>
        <taxon>Caulobacter</taxon>
    </lineage>
</organism>
<accession>A0A2N5DAB3</accession>
<sequence>MNDLLEQHPLVWAAQRAPDRVVAVGVLGVRPLLYMAEGVAGRPPVIEDLRVVAVDAAETPIFHAETGLYGFLRLPPGPRRIEISDPAQRFMPWATVVQVPDRGAIRTALERGAPPPSTPRPTLIDLVLRRAPSTALPPGLTAVWGVVRETTGKPVPLARISCATAGGGEVVAYSARDGAYVLVLPAEKPGSLAEPPKFVFPRALALHAPKAALAAAMAGPSFVGALPADLDDLDLTDPAGPFQARNHRLRNSAGAVLAGPHPDLPVQAGLRTRWDIELLP</sequence>
<reference evidence="1 2" key="1">
    <citation type="submission" date="2017-12" db="EMBL/GenBank/DDBJ databases">
        <title>The genome sequence of Caulobacter sp. 410.</title>
        <authorList>
            <person name="Gao J."/>
            <person name="Mao X."/>
            <person name="Sun J."/>
        </authorList>
    </citation>
    <scope>NUCLEOTIDE SEQUENCE [LARGE SCALE GENOMIC DNA]</scope>
    <source>
        <strain evidence="1 2">410</strain>
    </source>
</reference>
<dbReference type="Proteomes" id="UP000234479">
    <property type="component" value="Unassembled WGS sequence"/>
</dbReference>
<comment type="caution">
    <text evidence="1">The sequence shown here is derived from an EMBL/GenBank/DDBJ whole genome shotgun (WGS) entry which is preliminary data.</text>
</comment>
<protein>
    <submittedName>
        <fullName evidence="1">Uncharacterized protein</fullName>
    </submittedName>
</protein>
<evidence type="ECO:0000313" key="1">
    <source>
        <dbReference type="EMBL" id="PLR23003.1"/>
    </source>
</evidence>
<dbReference type="EMBL" id="PJRS01000034">
    <property type="protein sequence ID" value="PLR23003.1"/>
    <property type="molecule type" value="Genomic_DNA"/>
</dbReference>
<dbReference type="RefSeq" id="WP_101719132.1">
    <property type="nucleotide sequence ID" value="NZ_PJRS01000034.1"/>
</dbReference>
<proteinExistence type="predicted"/>